<protein>
    <submittedName>
        <fullName evidence="2">Uncharacterized protein</fullName>
    </submittedName>
</protein>
<feature type="compositionally biased region" description="Polar residues" evidence="1">
    <location>
        <begin position="70"/>
        <end position="79"/>
    </location>
</feature>
<name>A0AAD5WZ64_9FUNG</name>
<sequence>KRPRESNVSKVESLAALLEETGGEFLEDAGAASQVAQEPSMDMDVDDPLGVEAVETGANSGEQLADSEDPTSQVALESSTEMEVDEPLGVVAEDAGGEEVDQPSALGADEAVGDQSS</sequence>
<feature type="non-terminal residue" evidence="2">
    <location>
        <position position="1"/>
    </location>
</feature>
<organism evidence="2 3">
    <name type="scientific">Rhizophlyctis rosea</name>
    <dbReference type="NCBI Taxonomy" id="64517"/>
    <lineage>
        <taxon>Eukaryota</taxon>
        <taxon>Fungi</taxon>
        <taxon>Fungi incertae sedis</taxon>
        <taxon>Chytridiomycota</taxon>
        <taxon>Chytridiomycota incertae sedis</taxon>
        <taxon>Chytridiomycetes</taxon>
        <taxon>Rhizophlyctidales</taxon>
        <taxon>Rhizophlyctidaceae</taxon>
        <taxon>Rhizophlyctis</taxon>
    </lineage>
</organism>
<accession>A0AAD5WZ64</accession>
<evidence type="ECO:0000313" key="2">
    <source>
        <dbReference type="EMBL" id="KAJ3035394.1"/>
    </source>
</evidence>
<gene>
    <name evidence="2" type="ORF">HK097_004220</name>
</gene>
<dbReference type="Proteomes" id="UP001212841">
    <property type="component" value="Unassembled WGS sequence"/>
</dbReference>
<comment type="caution">
    <text evidence="2">The sequence shown here is derived from an EMBL/GenBank/DDBJ whole genome shotgun (WGS) entry which is preliminary data.</text>
</comment>
<keyword evidence="3" id="KW-1185">Reference proteome</keyword>
<dbReference type="AlphaFoldDB" id="A0AAD5WZ64"/>
<feature type="region of interest" description="Disordered" evidence="1">
    <location>
        <begin position="58"/>
        <end position="117"/>
    </location>
</feature>
<evidence type="ECO:0000313" key="3">
    <source>
        <dbReference type="Proteomes" id="UP001212841"/>
    </source>
</evidence>
<proteinExistence type="predicted"/>
<evidence type="ECO:0000256" key="1">
    <source>
        <dbReference type="SAM" id="MobiDB-lite"/>
    </source>
</evidence>
<dbReference type="EMBL" id="JADGJD010002052">
    <property type="protein sequence ID" value="KAJ3035394.1"/>
    <property type="molecule type" value="Genomic_DNA"/>
</dbReference>
<reference evidence="2" key="1">
    <citation type="submission" date="2020-05" db="EMBL/GenBank/DDBJ databases">
        <title>Phylogenomic resolution of chytrid fungi.</title>
        <authorList>
            <person name="Stajich J.E."/>
            <person name="Amses K."/>
            <person name="Simmons R."/>
            <person name="Seto K."/>
            <person name="Myers J."/>
            <person name="Bonds A."/>
            <person name="Quandt C.A."/>
            <person name="Barry K."/>
            <person name="Liu P."/>
            <person name="Grigoriev I."/>
            <person name="Longcore J.E."/>
            <person name="James T.Y."/>
        </authorList>
    </citation>
    <scope>NUCLEOTIDE SEQUENCE</scope>
    <source>
        <strain evidence="2">JEL0318</strain>
    </source>
</reference>